<evidence type="ECO:0000256" key="1">
    <source>
        <dbReference type="ARBA" id="ARBA00009589"/>
    </source>
</evidence>
<gene>
    <name evidence="3" type="ORF">COW81_00160</name>
</gene>
<dbReference type="EMBL" id="PCTT01000003">
    <property type="protein sequence ID" value="PIP87433.1"/>
    <property type="molecule type" value="Genomic_DNA"/>
</dbReference>
<sequence length="149" mass="17470">MKKIIGIDIDDVLIDFNEGLMSFHNTVYGTKYRRSDICNFELQPLWGCSLNEVVQRINDFYNSTYHENLQPVLGAVESLEKLRQNNTLVLITSRPEHVRDVTEKLLQRYFLNFFNEIHFLGHYHGIQTRRQTKGEVCKNIGVEILKILV</sequence>
<feature type="active site" description="Nucleophile" evidence="2">
    <location>
        <position position="8"/>
    </location>
</feature>
<dbReference type="Proteomes" id="UP000231143">
    <property type="component" value="Unassembled WGS sequence"/>
</dbReference>
<dbReference type="Pfam" id="PF06941">
    <property type="entry name" value="NT5C"/>
    <property type="match status" value="1"/>
</dbReference>
<dbReference type="AlphaFoldDB" id="A0A2H0DZ29"/>
<evidence type="ECO:0000313" key="3">
    <source>
        <dbReference type="EMBL" id="PIP87433.1"/>
    </source>
</evidence>
<dbReference type="PANTHER" id="PTHR35134">
    <property type="entry name" value="NUCLEOTIDASE YQFW-RELATED"/>
    <property type="match status" value="1"/>
</dbReference>
<dbReference type="InterPro" id="IPR023214">
    <property type="entry name" value="HAD_sf"/>
</dbReference>
<dbReference type="InterPro" id="IPR052419">
    <property type="entry name" value="5_3-deoxyribonucleotidase-like"/>
</dbReference>
<comment type="caution">
    <text evidence="3">The sequence shown here is derived from an EMBL/GenBank/DDBJ whole genome shotgun (WGS) entry which is preliminary data.</text>
</comment>
<name>A0A2H0DZ29_9BACT</name>
<dbReference type="InterPro" id="IPR010708">
    <property type="entry name" value="5'(3')-deoxyribonucleotidase"/>
</dbReference>
<organism evidence="3 4">
    <name type="scientific">Candidatus Campbellbacteria bacterium CG22_combo_CG10-13_8_21_14_all_36_13</name>
    <dbReference type="NCBI Taxonomy" id="1974529"/>
    <lineage>
        <taxon>Bacteria</taxon>
        <taxon>Candidatus Campbelliibacteriota</taxon>
    </lineage>
</organism>
<dbReference type="PANTHER" id="PTHR35134:SF2">
    <property type="entry name" value="NUCLEOTIDASE YQFW-RELATED"/>
    <property type="match status" value="1"/>
</dbReference>
<feature type="active site" description="Proton donor" evidence="2">
    <location>
        <position position="10"/>
    </location>
</feature>
<dbReference type="GO" id="GO:0009264">
    <property type="term" value="P:deoxyribonucleotide catabolic process"/>
    <property type="evidence" value="ECO:0007669"/>
    <property type="project" value="InterPro"/>
</dbReference>
<reference evidence="3 4" key="1">
    <citation type="submission" date="2017-09" db="EMBL/GenBank/DDBJ databases">
        <title>Depth-based differentiation of microbial function through sediment-hosted aquifers and enrichment of novel symbionts in the deep terrestrial subsurface.</title>
        <authorList>
            <person name="Probst A.J."/>
            <person name="Ladd B."/>
            <person name="Jarett J.K."/>
            <person name="Geller-Mcgrath D.E."/>
            <person name="Sieber C.M."/>
            <person name="Emerson J.B."/>
            <person name="Anantharaman K."/>
            <person name="Thomas B.C."/>
            <person name="Malmstrom R."/>
            <person name="Stieglmeier M."/>
            <person name="Klingl A."/>
            <person name="Woyke T."/>
            <person name="Ryan C.M."/>
            <person name="Banfield J.F."/>
        </authorList>
    </citation>
    <scope>NUCLEOTIDE SEQUENCE [LARGE SCALE GENOMIC DNA]</scope>
    <source>
        <strain evidence="3">CG22_combo_CG10-13_8_21_14_all_36_13</strain>
    </source>
</reference>
<dbReference type="Gene3D" id="3.40.50.1000">
    <property type="entry name" value="HAD superfamily/HAD-like"/>
    <property type="match status" value="1"/>
</dbReference>
<dbReference type="SUPFAM" id="SSF56784">
    <property type="entry name" value="HAD-like"/>
    <property type="match status" value="1"/>
</dbReference>
<dbReference type="InterPro" id="IPR036412">
    <property type="entry name" value="HAD-like_sf"/>
</dbReference>
<evidence type="ECO:0008006" key="5">
    <source>
        <dbReference type="Google" id="ProtNLM"/>
    </source>
</evidence>
<comment type="similarity">
    <text evidence="1">Belongs to the 5'(3')-deoxyribonucleotidase family.</text>
</comment>
<protein>
    <recommendedName>
        <fullName evidence="5">Nucleotidase</fullName>
    </recommendedName>
</protein>
<proteinExistence type="inferred from homology"/>
<dbReference type="GO" id="GO:0008253">
    <property type="term" value="F:5'-nucleotidase activity"/>
    <property type="evidence" value="ECO:0007669"/>
    <property type="project" value="InterPro"/>
</dbReference>
<accession>A0A2H0DZ29</accession>
<evidence type="ECO:0000256" key="2">
    <source>
        <dbReference type="PIRSR" id="PIRSR610708-1"/>
    </source>
</evidence>
<evidence type="ECO:0000313" key="4">
    <source>
        <dbReference type="Proteomes" id="UP000231143"/>
    </source>
</evidence>